<evidence type="ECO:0000313" key="1">
    <source>
        <dbReference type="EMBL" id="KAJ8687048.1"/>
    </source>
</evidence>
<name>A0ACC2PVA6_9HYME</name>
<reference evidence="1" key="1">
    <citation type="submission" date="2023-04" db="EMBL/GenBank/DDBJ databases">
        <title>A chromosome-level genome assembly of the parasitoid wasp Eretmocerus hayati.</title>
        <authorList>
            <person name="Zhong Y."/>
            <person name="Liu S."/>
            <person name="Liu Y."/>
        </authorList>
    </citation>
    <scope>NUCLEOTIDE SEQUENCE</scope>
    <source>
        <strain evidence="1">ZJU_SS_LIU_2023</strain>
    </source>
</reference>
<gene>
    <name evidence="1" type="ORF">QAD02_022842</name>
</gene>
<proteinExistence type="predicted"/>
<protein>
    <submittedName>
        <fullName evidence="1">Uncharacterized protein</fullName>
    </submittedName>
</protein>
<dbReference type="Proteomes" id="UP001239111">
    <property type="component" value="Chromosome 1"/>
</dbReference>
<dbReference type="EMBL" id="CM056741">
    <property type="protein sequence ID" value="KAJ8687048.1"/>
    <property type="molecule type" value="Genomic_DNA"/>
</dbReference>
<keyword evidence="2" id="KW-1185">Reference proteome</keyword>
<accession>A0ACC2PVA6</accession>
<organism evidence="1 2">
    <name type="scientific">Eretmocerus hayati</name>
    <dbReference type="NCBI Taxonomy" id="131215"/>
    <lineage>
        <taxon>Eukaryota</taxon>
        <taxon>Metazoa</taxon>
        <taxon>Ecdysozoa</taxon>
        <taxon>Arthropoda</taxon>
        <taxon>Hexapoda</taxon>
        <taxon>Insecta</taxon>
        <taxon>Pterygota</taxon>
        <taxon>Neoptera</taxon>
        <taxon>Endopterygota</taxon>
        <taxon>Hymenoptera</taxon>
        <taxon>Apocrita</taxon>
        <taxon>Proctotrupomorpha</taxon>
        <taxon>Chalcidoidea</taxon>
        <taxon>Aphelinidae</taxon>
        <taxon>Aphelininae</taxon>
        <taxon>Eretmocerus</taxon>
    </lineage>
</organism>
<sequence length="234" mass="25510">MKICGGIAISPNEVITSASCLSPSSSDSLQIASFGSATTPFSREHAVINKCIPGNFDFKASDHTNDIAVLHLREPLVNDFNKTIESIDIAEADLKLDNHTTMQVVGYIFYPKGNSDRSIKISSISLSRKPGRRKTNLIAVRAGDLSNGLGACYGNGGVSAFVGNKLVGLTTKWEPDCKARPGSFIMFTSIADNRVFIDQCLAKFRNKDQSFVKNKDPSFAHTVKELLWSFTIWG</sequence>
<evidence type="ECO:0000313" key="2">
    <source>
        <dbReference type="Proteomes" id="UP001239111"/>
    </source>
</evidence>
<comment type="caution">
    <text evidence="1">The sequence shown here is derived from an EMBL/GenBank/DDBJ whole genome shotgun (WGS) entry which is preliminary data.</text>
</comment>